<evidence type="ECO:0000256" key="3">
    <source>
        <dbReference type="ARBA" id="ARBA00022729"/>
    </source>
</evidence>
<dbReference type="STRING" id="1121477.SAMN02745223_01612"/>
<evidence type="ECO:0000313" key="7">
    <source>
        <dbReference type="EMBL" id="SHF02804.1"/>
    </source>
</evidence>
<sequence>MSITIKRRTILALGLGLALSPTIAATAFAQTSDMLELTLATADANINPTTDSVLRLAGTLGFYEKHGVKVNIIALEGTPQAIAALNSGAVDLAGIGIDTAIRLRAENGLPIRGIVSGTMGAPYLIAVKSDITRVEDLVGKSFAIADNGSLDHSLTQLVLASMGGSADGPQYVAIGAPAARVQALAAGRVDATTVSYGTFLPIAGTPGIDILVSPEAFSEASPGMSKFVAALDSTIADKHEALQRFVDALIDASRSLEADPAQWVAAMGVEREDLSPANLQLTADFLAGRWCVNGCMNLDALSRTAEFIYSNPDFAEVKPISIEDVVAPDFTANAMENLGAFEGVTLDRR</sequence>
<feature type="domain" description="SsuA/THI5-like" evidence="5">
    <location>
        <begin position="56"/>
        <end position="261"/>
    </location>
</feature>
<evidence type="ECO:0000259" key="5">
    <source>
        <dbReference type="Pfam" id="PF09084"/>
    </source>
</evidence>
<evidence type="ECO:0000256" key="4">
    <source>
        <dbReference type="SAM" id="SignalP"/>
    </source>
</evidence>
<comment type="subcellular location">
    <subcellularLocation>
        <location evidence="1">Periplasm</location>
    </subcellularLocation>
</comment>
<dbReference type="Gene3D" id="3.40.190.10">
    <property type="entry name" value="Periplasmic binding protein-like II"/>
    <property type="match status" value="2"/>
</dbReference>
<dbReference type="EMBL" id="LAJF01000062">
    <property type="protein sequence ID" value="KKB84982.1"/>
    <property type="molecule type" value="Genomic_DNA"/>
</dbReference>
<keyword evidence="8" id="KW-1185">Reference proteome</keyword>
<protein>
    <submittedName>
        <fullName evidence="7">NitT/TauT family transport system substrate-binding protein</fullName>
    </submittedName>
</protein>
<feature type="signal peptide" evidence="4">
    <location>
        <begin position="1"/>
        <end position="29"/>
    </location>
</feature>
<dbReference type="GO" id="GO:0042597">
    <property type="term" value="C:periplasmic space"/>
    <property type="evidence" value="ECO:0007669"/>
    <property type="project" value="UniProtKB-SubCell"/>
</dbReference>
<dbReference type="PANTHER" id="PTHR30024:SF47">
    <property type="entry name" value="TAURINE-BINDING PERIPLASMIC PROTEIN"/>
    <property type="match status" value="1"/>
</dbReference>
<evidence type="ECO:0000313" key="9">
    <source>
        <dbReference type="Proteomes" id="UP000184533"/>
    </source>
</evidence>
<gene>
    <name evidence="7" type="ORF">SAMN02745223_01612</name>
    <name evidence="6" type="ORF">VW29_09245</name>
</gene>
<dbReference type="EMBL" id="FQVC01000004">
    <property type="protein sequence ID" value="SHF02804.1"/>
    <property type="molecule type" value="Genomic_DNA"/>
</dbReference>
<dbReference type="AlphaFoldDB" id="A0A0F5LTJ3"/>
<evidence type="ECO:0000256" key="1">
    <source>
        <dbReference type="ARBA" id="ARBA00004418"/>
    </source>
</evidence>
<keyword evidence="3 4" id="KW-0732">Signal</keyword>
<dbReference type="Pfam" id="PF09084">
    <property type="entry name" value="NMT1"/>
    <property type="match status" value="1"/>
</dbReference>
<dbReference type="PATRIC" id="fig|1121477.3.peg.2948"/>
<dbReference type="SUPFAM" id="SSF53850">
    <property type="entry name" value="Periplasmic binding protein-like II"/>
    <property type="match status" value="1"/>
</dbReference>
<name>A0A0F5LTJ3_9HYPH</name>
<dbReference type="Proteomes" id="UP000033608">
    <property type="component" value="Unassembled WGS sequence"/>
</dbReference>
<evidence type="ECO:0000313" key="8">
    <source>
        <dbReference type="Proteomes" id="UP000033608"/>
    </source>
</evidence>
<comment type="similarity">
    <text evidence="2">Belongs to the bacterial solute-binding protein SsuA/TauA family.</text>
</comment>
<reference evidence="7 9" key="2">
    <citation type="submission" date="2016-11" db="EMBL/GenBank/DDBJ databases">
        <authorList>
            <person name="Jaros S."/>
            <person name="Januszkiewicz K."/>
            <person name="Wedrychowicz H."/>
        </authorList>
    </citation>
    <scope>NUCLEOTIDE SEQUENCE [LARGE SCALE GENOMIC DNA]</scope>
    <source>
        <strain evidence="7 9">DSM 17137</strain>
    </source>
</reference>
<evidence type="ECO:0000256" key="2">
    <source>
        <dbReference type="ARBA" id="ARBA00010742"/>
    </source>
</evidence>
<feature type="chain" id="PRO_5015038348" evidence="4">
    <location>
        <begin position="30"/>
        <end position="349"/>
    </location>
</feature>
<dbReference type="PANTHER" id="PTHR30024">
    <property type="entry name" value="ALIPHATIC SULFONATES-BINDING PROTEIN-RELATED"/>
    <property type="match status" value="1"/>
</dbReference>
<accession>A0A0F5LTJ3</accession>
<dbReference type="Proteomes" id="UP000184533">
    <property type="component" value="Unassembled WGS sequence"/>
</dbReference>
<organism evidence="6 8">
    <name type="scientific">Devosia limi DSM 17137</name>
    <dbReference type="NCBI Taxonomy" id="1121477"/>
    <lineage>
        <taxon>Bacteria</taxon>
        <taxon>Pseudomonadati</taxon>
        <taxon>Pseudomonadota</taxon>
        <taxon>Alphaproteobacteria</taxon>
        <taxon>Hyphomicrobiales</taxon>
        <taxon>Devosiaceae</taxon>
        <taxon>Devosia</taxon>
    </lineage>
</organism>
<evidence type="ECO:0000313" key="6">
    <source>
        <dbReference type="EMBL" id="KKB84982.1"/>
    </source>
</evidence>
<dbReference type="InterPro" id="IPR015168">
    <property type="entry name" value="SsuA/THI5"/>
</dbReference>
<proteinExistence type="inferred from homology"/>
<reference evidence="6 8" key="1">
    <citation type="submission" date="2015-03" db="EMBL/GenBank/DDBJ databases">
        <authorList>
            <person name="Hassan Y.I."/>
            <person name="Lepp D."/>
            <person name="Zhou T."/>
        </authorList>
    </citation>
    <scope>NUCLEOTIDE SEQUENCE [LARGE SCALE GENOMIC DNA]</scope>
    <source>
        <strain evidence="6 8">DSM 17137</strain>
    </source>
</reference>
<dbReference type="RefSeq" id="WP_046134993.1">
    <property type="nucleotide sequence ID" value="NZ_FQVC01000004.1"/>
</dbReference>
<dbReference type="OrthoDB" id="9776669at2"/>